<reference evidence="1" key="1">
    <citation type="submission" date="2024-07" db="EMBL/GenBank/DDBJ databases">
        <title>Metagenome and Metagenome-Assembled Genomes of Archaea from a hot spring from the geothermal field of Los Azufres, Mexico.</title>
        <authorList>
            <person name="Marin-Paredes R."/>
            <person name="Martinez-Romero E."/>
            <person name="Servin-Garciduenas L.E."/>
        </authorList>
    </citation>
    <scope>NUCLEOTIDE SEQUENCE</scope>
</reference>
<sequence length="333" mass="36821">MELELVEARYQRAVFEGAEEVLISDFELRYGARWRELYEASEGAGEEDAKRAEGAAEGLEALVKRRIDDFGLAAAYAKYARELAVEEELRLGLELLGVGPLERLLAWGLAMHFRDDVVAAPPYLARLLIELAERAPPASIDVAAELEALDRPLLALLEASLAEDVDWGSYELVHGPPPQRRIKLGKLAVYDPGVGLVVNPLTAPDAVLAELLSLKERLARAAYARLGLHGEYEFDERARCGTAYLSVDGTAEGSAEIYICPWFAPPRGLMRRGRTNKAFVVLGPEPAGFARQRYLFVFLTEEGARVVYPDKTKPIDEHIVDLLYRSGLGVEET</sequence>
<gene>
    <name evidence="1" type="ORF">TU35_007300</name>
</gene>
<evidence type="ECO:0000313" key="2">
    <source>
        <dbReference type="Proteomes" id="UP000033636"/>
    </source>
</evidence>
<proteinExistence type="predicted"/>
<evidence type="ECO:0000313" key="1">
    <source>
        <dbReference type="EMBL" id="MFB6491031.1"/>
    </source>
</evidence>
<dbReference type="Proteomes" id="UP000033636">
    <property type="component" value="Unassembled WGS sequence"/>
</dbReference>
<organism evidence="1 2">
    <name type="scientific">Thermoproteus sp. AZ2</name>
    <dbReference type="NCBI Taxonomy" id="1609232"/>
    <lineage>
        <taxon>Archaea</taxon>
        <taxon>Thermoproteota</taxon>
        <taxon>Thermoprotei</taxon>
        <taxon>Thermoproteales</taxon>
        <taxon>Thermoproteaceae</taxon>
        <taxon>Thermoproteus</taxon>
    </lineage>
</organism>
<comment type="caution">
    <text evidence="1">The sequence shown here is derived from an EMBL/GenBank/DDBJ whole genome shotgun (WGS) entry which is preliminary data.</text>
</comment>
<protein>
    <submittedName>
        <fullName evidence="1">Uncharacterized protein</fullName>
    </submittedName>
</protein>
<accession>A0ACC6V248</accession>
<dbReference type="EMBL" id="JZWT02000019">
    <property type="protein sequence ID" value="MFB6491031.1"/>
    <property type="molecule type" value="Genomic_DNA"/>
</dbReference>
<name>A0ACC6V248_9CREN</name>